<dbReference type="Proteomes" id="UP001281147">
    <property type="component" value="Unassembled WGS sequence"/>
</dbReference>
<proteinExistence type="predicted"/>
<evidence type="ECO:0000313" key="1">
    <source>
        <dbReference type="EMBL" id="KAK3686572.1"/>
    </source>
</evidence>
<gene>
    <name evidence="1" type="ORF">LTR37_019677</name>
</gene>
<keyword evidence="2" id="KW-1185">Reference proteome</keyword>
<name>A0ACC3MDE6_9PEZI</name>
<reference evidence="1" key="1">
    <citation type="submission" date="2023-07" db="EMBL/GenBank/DDBJ databases">
        <title>Black Yeasts Isolated from many extreme environments.</title>
        <authorList>
            <person name="Coleine C."/>
            <person name="Stajich J.E."/>
            <person name="Selbmann L."/>
        </authorList>
    </citation>
    <scope>NUCLEOTIDE SEQUENCE</scope>
    <source>
        <strain evidence="1">CCFEE 5714</strain>
    </source>
</reference>
<sequence length="257" mass="30595">MSRFLDLPGELRDLIYFYVFVELEGRIISWINRPSIIRRLQRRLSHRSPKHSTSLSLLCVSQQIRSEALHQVGLLKIQDNLDQGWHHDWLFRNVLMPRMHRDVSCYIDRTGACLQYVRHVRIVTSFTAFVLFHERQDGRLFIWQQTSMLLWSHLLNVSCITFTTENDTVEKEMASVADEDAKEGLTVDFNYLRYDLRQEETRRSIQRALPRLQDVRCEVLLICIRLRVSQDDKWSHWYAGDEFPHAPGDTESIWQYD</sequence>
<accession>A0ACC3MDE6</accession>
<organism evidence="1 2">
    <name type="scientific">Vermiconidia calcicola</name>
    <dbReference type="NCBI Taxonomy" id="1690605"/>
    <lineage>
        <taxon>Eukaryota</taxon>
        <taxon>Fungi</taxon>
        <taxon>Dikarya</taxon>
        <taxon>Ascomycota</taxon>
        <taxon>Pezizomycotina</taxon>
        <taxon>Dothideomycetes</taxon>
        <taxon>Dothideomycetidae</taxon>
        <taxon>Mycosphaerellales</taxon>
        <taxon>Extremaceae</taxon>
        <taxon>Vermiconidia</taxon>
    </lineage>
</organism>
<evidence type="ECO:0000313" key="2">
    <source>
        <dbReference type="Proteomes" id="UP001281147"/>
    </source>
</evidence>
<protein>
    <submittedName>
        <fullName evidence="1">Uncharacterized protein</fullName>
    </submittedName>
</protein>
<dbReference type="EMBL" id="JAUTXU010000312">
    <property type="protein sequence ID" value="KAK3686572.1"/>
    <property type="molecule type" value="Genomic_DNA"/>
</dbReference>
<comment type="caution">
    <text evidence="1">The sequence shown here is derived from an EMBL/GenBank/DDBJ whole genome shotgun (WGS) entry which is preliminary data.</text>
</comment>